<keyword evidence="1" id="KW-0472">Membrane</keyword>
<evidence type="ECO:0000256" key="1">
    <source>
        <dbReference type="SAM" id="Phobius"/>
    </source>
</evidence>
<keyword evidence="1" id="KW-1133">Transmembrane helix</keyword>
<feature type="transmembrane region" description="Helical" evidence="1">
    <location>
        <begin position="83"/>
        <end position="103"/>
    </location>
</feature>
<evidence type="ECO:0008006" key="4">
    <source>
        <dbReference type="Google" id="ProtNLM"/>
    </source>
</evidence>
<reference evidence="2 3" key="1">
    <citation type="submission" date="2017-10" db="EMBL/GenBank/DDBJ databases">
        <title>Genome announcement of Methylocella silvestris TVC from permafrost.</title>
        <authorList>
            <person name="Wang J."/>
            <person name="Geng K."/>
            <person name="Ul-Haque F."/>
            <person name="Crombie A.T."/>
            <person name="Street L.E."/>
            <person name="Wookey P.A."/>
            <person name="Murrell J.C."/>
            <person name="Pratscher J."/>
        </authorList>
    </citation>
    <scope>NUCLEOTIDE SEQUENCE [LARGE SCALE GENOMIC DNA]</scope>
    <source>
        <strain evidence="2 3">TVC</strain>
    </source>
</reference>
<dbReference type="AlphaFoldDB" id="A0A2J7TII9"/>
<dbReference type="RefSeq" id="WP_102843181.1">
    <property type="nucleotide sequence ID" value="NZ_PDZR01000006.1"/>
</dbReference>
<dbReference type="Proteomes" id="UP000236286">
    <property type="component" value="Unassembled WGS sequence"/>
</dbReference>
<dbReference type="EMBL" id="PDZR01000006">
    <property type="protein sequence ID" value="PNG26585.1"/>
    <property type="molecule type" value="Genomic_DNA"/>
</dbReference>
<feature type="transmembrane region" description="Helical" evidence="1">
    <location>
        <begin position="219"/>
        <end position="238"/>
    </location>
</feature>
<gene>
    <name evidence="2" type="ORF">CR492_07830</name>
</gene>
<proteinExistence type="predicted"/>
<accession>A0A2J7TII9</accession>
<organism evidence="2 3">
    <name type="scientific">Methylocella silvestris</name>
    <dbReference type="NCBI Taxonomy" id="199596"/>
    <lineage>
        <taxon>Bacteria</taxon>
        <taxon>Pseudomonadati</taxon>
        <taxon>Pseudomonadota</taxon>
        <taxon>Alphaproteobacteria</taxon>
        <taxon>Hyphomicrobiales</taxon>
        <taxon>Beijerinckiaceae</taxon>
        <taxon>Methylocella</taxon>
    </lineage>
</organism>
<protein>
    <recommendedName>
        <fullName evidence="4">DUF2157 domain-containing protein</fullName>
    </recommendedName>
</protein>
<evidence type="ECO:0000313" key="2">
    <source>
        <dbReference type="EMBL" id="PNG26585.1"/>
    </source>
</evidence>
<feature type="transmembrane region" description="Helical" evidence="1">
    <location>
        <begin position="60"/>
        <end position="77"/>
    </location>
</feature>
<dbReference type="OrthoDB" id="1675191at2"/>
<comment type="caution">
    <text evidence="2">The sequence shown here is derived from an EMBL/GenBank/DDBJ whole genome shotgun (WGS) entry which is preliminary data.</text>
</comment>
<evidence type="ECO:0000313" key="3">
    <source>
        <dbReference type="Proteomes" id="UP000236286"/>
    </source>
</evidence>
<keyword evidence="1" id="KW-0812">Transmembrane</keyword>
<feature type="transmembrane region" description="Helical" evidence="1">
    <location>
        <begin position="115"/>
        <end position="135"/>
    </location>
</feature>
<feature type="transmembrane region" description="Helical" evidence="1">
    <location>
        <begin position="185"/>
        <end position="207"/>
    </location>
</feature>
<feature type="transmembrane region" description="Helical" evidence="1">
    <location>
        <begin position="292"/>
        <end position="310"/>
    </location>
</feature>
<feature type="transmembrane region" description="Helical" evidence="1">
    <location>
        <begin position="316"/>
        <end position="337"/>
    </location>
</feature>
<name>A0A2J7TII9_METSI</name>
<feature type="transmembrane region" description="Helical" evidence="1">
    <location>
        <begin position="269"/>
        <end position="287"/>
    </location>
</feature>
<sequence>MFTEDDLSAARAAGVLSESDYQRLGAFLLGRAQREQEQQPQGQERLTAAAEPARFDVIHLLWYAGALVIIAAMAVFINEAFNALGGPGLALVAVCYAAFFVFLGDHLWRRKDLKIPGGLAITIAVAMTPMAIWGLQESFGLWSEEATGSHAYGDFVPLINGNWLFMELGAVAATLLALRFFPFAFLTMIAAVALWFMSMDLGALLTHGRYDEYELRREVSLWFGLALIGVAWFVDVKWRPAGDFAFWLHLAAAAAFWGGLTFRASSGEWLALTYCLINVALVFFAVFVRRRVYAVFGALGVSIYLGHLAYDVFDHVVLFSFALSALGLAIIGLGIALHRKIGAIDGWIDANAPPALQQLRPEA</sequence>